<dbReference type="AlphaFoldDB" id="A0A6A6XI21"/>
<protein>
    <submittedName>
        <fullName evidence="2">Uncharacterized protein</fullName>
    </submittedName>
</protein>
<name>A0A6A6XI21_9PLEO</name>
<feature type="compositionally biased region" description="Basic and acidic residues" evidence="1">
    <location>
        <begin position="13"/>
        <end position="23"/>
    </location>
</feature>
<feature type="region of interest" description="Disordered" evidence="1">
    <location>
        <begin position="1"/>
        <end position="29"/>
    </location>
</feature>
<dbReference type="Proteomes" id="UP000799757">
    <property type="component" value="Unassembled WGS sequence"/>
</dbReference>
<evidence type="ECO:0000313" key="2">
    <source>
        <dbReference type="EMBL" id="KAF2796099.1"/>
    </source>
</evidence>
<dbReference type="OrthoDB" id="3779124at2759"/>
<evidence type="ECO:0000313" key="3">
    <source>
        <dbReference type="Proteomes" id="UP000799757"/>
    </source>
</evidence>
<dbReference type="EMBL" id="MU001840">
    <property type="protein sequence ID" value="KAF2796099.1"/>
    <property type="molecule type" value="Genomic_DNA"/>
</dbReference>
<feature type="compositionally biased region" description="Polar residues" evidence="1">
    <location>
        <begin position="362"/>
        <end position="373"/>
    </location>
</feature>
<gene>
    <name evidence="2" type="ORF">K505DRAFT_4564</name>
</gene>
<feature type="compositionally biased region" description="Basic residues" evidence="1">
    <location>
        <begin position="1"/>
        <end position="11"/>
    </location>
</feature>
<reference evidence="2" key="1">
    <citation type="journal article" date="2020" name="Stud. Mycol.">
        <title>101 Dothideomycetes genomes: a test case for predicting lifestyles and emergence of pathogens.</title>
        <authorList>
            <person name="Haridas S."/>
            <person name="Albert R."/>
            <person name="Binder M."/>
            <person name="Bloem J."/>
            <person name="Labutti K."/>
            <person name="Salamov A."/>
            <person name="Andreopoulos B."/>
            <person name="Baker S."/>
            <person name="Barry K."/>
            <person name="Bills G."/>
            <person name="Bluhm B."/>
            <person name="Cannon C."/>
            <person name="Castanera R."/>
            <person name="Culley D."/>
            <person name="Daum C."/>
            <person name="Ezra D."/>
            <person name="Gonzalez J."/>
            <person name="Henrissat B."/>
            <person name="Kuo A."/>
            <person name="Liang C."/>
            <person name="Lipzen A."/>
            <person name="Lutzoni F."/>
            <person name="Magnuson J."/>
            <person name="Mondo S."/>
            <person name="Nolan M."/>
            <person name="Ohm R."/>
            <person name="Pangilinan J."/>
            <person name="Park H.-J."/>
            <person name="Ramirez L."/>
            <person name="Alfaro M."/>
            <person name="Sun H."/>
            <person name="Tritt A."/>
            <person name="Yoshinaga Y."/>
            <person name="Zwiers L.-H."/>
            <person name="Turgeon B."/>
            <person name="Goodwin S."/>
            <person name="Spatafora J."/>
            <person name="Crous P."/>
            <person name="Grigoriev I."/>
        </authorList>
    </citation>
    <scope>NUCLEOTIDE SEQUENCE</scope>
    <source>
        <strain evidence="2">CBS 109.77</strain>
    </source>
</reference>
<proteinExistence type="predicted"/>
<evidence type="ECO:0000256" key="1">
    <source>
        <dbReference type="SAM" id="MobiDB-lite"/>
    </source>
</evidence>
<keyword evidence="3" id="KW-1185">Reference proteome</keyword>
<feature type="compositionally biased region" description="Acidic residues" evidence="1">
    <location>
        <begin position="514"/>
        <end position="524"/>
    </location>
</feature>
<feature type="compositionally biased region" description="Polar residues" evidence="1">
    <location>
        <begin position="138"/>
        <end position="149"/>
    </location>
</feature>
<feature type="region of interest" description="Disordered" evidence="1">
    <location>
        <begin position="304"/>
        <end position="538"/>
    </location>
</feature>
<accession>A0A6A6XI21</accession>
<feature type="compositionally biased region" description="Low complexity" evidence="1">
    <location>
        <begin position="340"/>
        <end position="354"/>
    </location>
</feature>
<feature type="region of interest" description="Disordered" evidence="1">
    <location>
        <begin position="123"/>
        <end position="209"/>
    </location>
</feature>
<sequence length="538" mass="59381">MASRNNRRASSRRAPEPVHRSDSEDIISEEVNNRRLRQAISYIATEGGSDTSALYANRVQKIDDSILQQYAERGYLFDPKLYRQLRAMVREVQTGFRRIGEEDEILEDSEDVEQLEQKALLREEDDLQDQPGSDLHSYASSSDANSYGSEIQDDIPYNSEYRQQKRDGKAPTGQAKPPGHRPTAIPAPVRATAAEDTGPWEMQWRYGGPKNDMEEHHKNFPASLPFGETLYMQQWESMKIHYDLKQSAARKPNDPPIFTNVGYDKVRLPTSKTPFDSGSRFKLPEAKPEFTKWLDTQGAGLLKSAAGSFNSGGAHDSHADNDYAPRIFLEQLIPNPDPQSFRSSARPRSASVNAEKGVLGSTGASGTGQSPSTRPILASRDTIRHSSGQATKTFRPAGDVDEIAAEVQTKNPSRRAADASPPKASRARTTATPEYPPPVIRILDHVAPVPAVPRALGRPRKPTTPASTPTATPTPAPAPSLPATRSSKRKMSEGSKPFLPIKKISRGKTVTFSDTDEEFSDDQDSDPKHASKSRRTKK</sequence>
<organism evidence="2 3">
    <name type="scientific">Melanomma pulvis-pyrius CBS 109.77</name>
    <dbReference type="NCBI Taxonomy" id="1314802"/>
    <lineage>
        <taxon>Eukaryota</taxon>
        <taxon>Fungi</taxon>
        <taxon>Dikarya</taxon>
        <taxon>Ascomycota</taxon>
        <taxon>Pezizomycotina</taxon>
        <taxon>Dothideomycetes</taxon>
        <taxon>Pleosporomycetidae</taxon>
        <taxon>Pleosporales</taxon>
        <taxon>Melanommataceae</taxon>
        <taxon>Melanomma</taxon>
    </lineage>
</organism>